<sequence length="103" mass="11096">MCKTHVSGLWLKGLGRENKRLSTEAEAGTLHCSGSGTSIDAVLRCHLVYNNSRTLKNNGQEITSSQPLDYTSSFLPVLPCPTGSLKMDSPVQDGSRSRGDLCI</sequence>
<gene>
    <name evidence="1" type="ORF">FOYG_05392</name>
</gene>
<dbReference type="HOGENOM" id="CLU_2263837_0_0_1"/>
<accession>W9IPG4</accession>
<evidence type="ECO:0000313" key="2">
    <source>
        <dbReference type="Proteomes" id="UP000030753"/>
    </source>
</evidence>
<protein>
    <submittedName>
        <fullName evidence="1">Uncharacterized protein</fullName>
    </submittedName>
</protein>
<dbReference type="Proteomes" id="UP000030753">
    <property type="component" value="Unassembled WGS sequence"/>
</dbReference>
<reference evidence="1 2" key="1">
    <citation type="submission" date="2011-06" db="EMBL/GenBank/DDBJ databases">
        <title>The Genome Sequence of Fusarium oxysporum FOSC 3-a.</title>
        <authorList>
            <consortium name="The Broad Institute Genome Sequencing Platform"/>
            <person name="Ma L.-J."/>
            <person name="Gale L.R."/>
            <person name="Schwartz D.C."/>
            <person name="Zhou S."/>
            <person name="Corby-Kistler H."/>
            <person name="Young S.K."/>
            <person name="Zeng Q."/>
            <person name="Gargeya S."/>
            <person name="Fitzgerald M."/>
            <person name="Haas B."/>
            <person name="Abouelleil A."/>
            <person name="Alvarado L."/>
            <person name="Arachchi H.M."/>
            <person name="Berlin A."/>
            <person name="Brown A."/>
            <person name="Chapman S.B."/>
            <person name="Chen Z."/>
            <person name="Dunbar C."/>
            <person name="Freedman E."/>
            <person name="Gearin G."/>
            <person name="Gellesch M."/>
            <person name="Goldberg J."/>
            <person name="Griggs A."/>
            <person name="Gujja S."/>
            <person name="Heiman D."/>
            <person name="Howarth C."/>
            <person name="Larson L."/>
            <person name="Lui A."/>
            <person name="MacDonald P.J.P."/>
            <person name="Mehta T."/>
            <person name="Montmayeur A."/>
            <person name="Murphy C."/>
            <person name="Neiman D."/>
            <person name="Pearson M."/>
            <person name="Priest M."/>
            <person name="Roberts A."/>
            <person name="Saif S."/>
            <person name="Shea T."/>
            <person name="Shenoy N."/>
            <person name="Sisk P."/>
            <person name="Stolte C."/>
            <person name="Sykes S."/>
            <person name="Wortman J."/>
            <person name="Nusbaum C."/>
            <person name="Birren B."/>
        </authorList>
    </citation>
    <scope>NUCLEOTIDE SEQUENCE [LARGE SCALE GENOMIC DNA]</scope>
    <source>
        <strain evidence="2">FOSC 3-a</strain>
    </source>
</reference>
<dbReference type="AlphaFoldDB" id="W9IPG4"/>
<proteinExistence type="predicted"/>
<organism evidence="1 2">
    <name type="scientific">Fusarium oxysporum NRRL 32931</name>
    <dbReference type="NCBI Taxonomy" id="660029"/>
    <lineage>
        <taxon>Eukaryota</taxon>
        <taxon>Fungi</taxon>
        <taxon>Dikarya</taxon>
        <taxon>Ascomycota</taxon>
        <taxon>Pezizomycotina</taxon>
        <taxon>Sordariomycetes</taxon>
        <taxon>Hypocreomycetidae</taxon>
        <taxon>Hypocreales</taxon>
        <taxon>Nectriaceae</taxon>
        <taxon>Fusarium</taxon>
        <taxon>Fusarium oxysporum species complex</taxon>
    </lineage>
</organism>
<evidence type="ECO:0000313" key="1">
    <source>
        <dbReference type="EMBL" id="EWY96828.1"/>
    </source>
</evidence>
<name>W9IPG4_FUSOX</name>
<dbReference type="EMBL" id="JH717841">
    <property type="protein sequence ID" value="EWY96828.1"/>
    <property type="molecule type" value="Genomic_DNA"/>
</dbReference>